<name>A0A7C9UYY1_9PROT</name>
<dbReference type="PANTHER" id="PTHR35936">
    <property type="entry name" value="MEMBRANE-BOUND LYTIC MUREIN TRANSGLYCOSYLASE F"/>
    <property type="match status" value="1"/>
</dbReference>
<dbReference type="SUPFAM" id="SSF53850">
    <property type="entry name" value="Periplasmic binding protein-like II"/>
    <property type="match status" value="1"/>
</dbReference>
<dbReference type="Proteomes" id="UP000480684">
    <property type="component" value="Unassembled WGS sequence"/>
</dbReference>
<proteinExistence type="predicted"/>
<organism evidence="4 5">
    <name type="scientific">Magnetospirillum aberrantis SpK</name>
    <dbReference type="NCBI Taxonomy" id="908842"/>
    <lineage>
        <taxon>Bacteria</taxon>
        <taxon>Pseudomonadati</taxon>
        <taxon>Pseudomonadota</taxon>
        <taxon>Alphaproteobacteria</taxon>
        <taxon>Rhodospirillales</taxon>
        <taxon>Rhodospirillaceae</taxon>
        <taxon>Magnetospirillum</taxon>
    </lineage>
</organism>
<sequence length="256" mass="28217">MPGMNKLVAALFVLVWALAAGGARADVITLRADEWCPFDCSGQPEGYGVEVTKAIFAKAGHRVEFALSPWSRSLEDCLRGAVTAVIGAAPVDSPDLVFPHLPIGVWDTTFLVRRNDPWRFDGVASLSRVKLGGIIGYIYMEPVASYMDANRNRRDRVDLVGGRTPLDVNLRKLLGGRIDATMESRAVLEYKLKEMGLADQVEFAGGTESGPIYVAFSPKHPKSREYARLFDRGLAEMRASGELKAILDRYGVRDWQ</sequence>
<evidence type="ECO:0000313" key="4">
    <source>
        <dbReference type="EMBL" id="NFV81970.1"/>
    </source>
</evidence>
<evidence type="ECO:0000256" key="1">
    <source>
        <dbReference type="ARBA" id="ARBA00022729"/>
    </source>
</evidence>
<dbReference type="InterPro" id="IPR001638">
    <property type="entry name" value="Solute-binding_3/MltF_N"/>
</dbReference>
<accession>A0A7C9UYY1</accession>
<keyword evidence="1 2" id="KW-0732">Signal</keyword>
<evidence type="ECO:0000256" key="2">
    <source>
        <dbReference type="SAM" id="SignalP"/>
    </source>
</evidence>
<feature type="signal peptide" evidence="2">
    <location>
        <begin position="1"/>
        <end position="25"/>
    </location>
</feature>
<feature type="chain" id="PRO_5029020457" evidence="2">
    <location>
        <begin position="26"/>
        <end position="256"/>
    </location>
</feature>
<keyword evidence="5" id="KW-1185">Reference proteome</keyword>
<evidence type="ECO:0000259" key="3">
    <source>
        <dbReference type="Pfam" id="PF00497"/>
    </source>
</evidence>
<feature type="domain" description="Solute-binding protein family 3/N-terminal" evidence="3">
    <location>
        <begin position="37"/>
        <end position="251"/>
    </location>
</feature>
<protein>
    <submittedName>
        <fullName evidence="4">Amino acid ABC transporter substrate-binding protein</fullName>
    </submittedName>
</protein>
<dbReference type="EMBL" id="JAAIYP010000044">
    <property type="protein sequence ID" value="NFV81970.1"/>
    <property type="molecule type" value="Genomic_DNA"/>
</dbReference>
<dbReference type="Pfam" id="PF00497">
    <property type="entry name" value="SBP_bac_3"/>
    <property type="match status" value="1"/>
</dbReference>
<dbReference type="RefSeq" id="WP_163682506.1">
    <property type="nucleotide sequence ID" value="NZ_JAAIYP010000044.1"/>
</dbReference>
<reference evidence="4 5" key="1">
    <citation type="submission" date="2020-02" db="EMBL/GenBank/DDBJ databases">
        <authorList>
            <person name="Dziuba M."/>
            <person name="Kuznetsov B."/>
            <person name="Mardanov A."/>
            <person name="Ravin N."/>
            <person name="Grouzdev D."/>
        </authorList>
    </citation>
    <scope>NUCLEOTIDE SEQUENCE [LARGE SCALE GENOMIC DNA]</scope>
    <source>
        <strain evidence="4 5">SpK</strain>
    </source>
</reference>
<dbReference type="AlphaFoldDB" id="A0A7C9UYY1"/>
<dbReference type="Gene3D" id="3.40.190.10">
    <property type="entry name" value="Periplasmic binding protein-like II"/>
    <property type="match status" value="2"/>
</dbReference>
<dbReference type="PANTHER" id="PTHR35936:SF25">
    <property type="entry name" value="ABC TRANSPORTER SUBSTRATE-BINDING PROTEIN"/>
    <property type="match status" value="1"/>
</dbReference>
<evidence type="ECO:0000313" key="5">
    <source>
        <dbReference type="Proteomes" id="UP000480684"/>
    </source>
</evidence>
<gene>
    <name evidence="4" type="ORF">G4223_17815</name>
</gene>
<comment type="caution">
    <text evidence="4">The sequence shown here is derived from an EMBL/GenBank/DDBJ whole genome shotgun (WGS) entry which is preliminary data.</text>
</comment>